<evidence type="ECO:0000313" key="1">
    <source>
        <dbReference type="EMBL" id="TCK17031.1"/>
    </source>
</evidence>
<proteinExistence type="predicted"/>
<comment type="caution">
    <text evidence="1">The sequence shown here is derived from an EMBL/GenBank/DDBJ whole genome shotgun (WGS) entry which is preliminary data.</text>
</comment>
<reference evidence="1 2" key="1">
    <citation type="submission" date="2019-03" db="EMBL/GenBank/DDBJ databases">
        <title>Genomic Encyclopedia of Type Strains, Phase IV (KMG-IV): sequencing the most valuable type-strain genomes for metagenomic binning, comparative biology and taxonomic classification.</title>
        <authorList>
            <person name="Goeker M."/>
        </authorList>
    </citation>
    <scope>NUCLEOTIDE SEQUENCE [LARGE SCALE GENOMIC DNA]</scope>
    <source>
        <strain evidence="1 2">DSM 19610</strain>
    </source>
</reference>
<dbReference type="OrthoDB" id="5786494at2"/>
<evidence type="ECO:0000313" key="2">
    <source>
        <dbReference type="Proteomes" id="UP000295707"/>
    </source>
</evidence>
<keyword evidence="2" id="KW-1185">Reference proteome</keyword>
<dbReference type="EMBL" id="SMFX01000001">
    <property type="protein sequence ID" value="TCK17031.1"/>
    <property type="molecule type" value="Genomic_DNA"/>
</dbReference>
<name>A0A4R1H945_9GAMM</name>
<organism evidence="1 2">
    <name type="scientific">Thiogranum longum</name>
    <dbReference type="NCBI Taxonomy" id="1537524"/>
    <lineage>
        <taxon>Bacteria</taxon>
        <taxon>Pseudomonadati</taxon>
        <taxon>Pseudomonadota</taxon>
        <taxon>Gammaproteobacteria</taxon>
        <taxon>Chromatiales</taxon>
        <taxon>Ectothiorhodospiraceae</taxon>
        <taxon>Thiogranum</taxon>
    </lineage>
</organism>
<dbReference type="Proteomes" id="UP000295707">
    <property type="component" value="Unassembled WGS sequence"/>
</dbReference>
<dbReference type="SUPFAM" id="SSF101744">
    <property type="entry name" value="Rof/RNase P subunit-like"/>
    <property type="match status" value="1"/>
</dbReference>
<dbReference type="InterPro" id="IPR023534">
    <property type="entry name" value="Rof/RNase_P-like"/>
</dbReference>
<protein>
    <submittedName>
        <fullName evidence="1">Rof transcriptional antiterminator</fullName>
    </submittedName>
</protein>
<sequence>MTDYTPIDCGLHSEYELAIMHGDMLRLEWHDESCQPHIEPVKPLDLQAHNSEEFLLVETREGEKLQIRLDRIVHKETI</sequence>
<dbReference type="Gene3D" id="2.30.30.400">
    <property type="entry name" value="Rof-like"/>
    <property type="match status" value="1"/>
</dbReference>
<dbReference type="RefSeq" id="WP_132970944.1">
    <property type="nucleotide sequence ID" value="NZ_SMFX01000001.1"/>
</dbReference>
<accession>A0A4R1H945</accession>
<gene>
    <name evidence="1" type="ORF">DFR30_0251</name>
</gene>
<dbReference type="InterPro" id="IPR038626">
    <property type="entry name" value="Rof-like_sf"/>
</dbReference>
<dbReference type="AlphaFoldDB" id="A0A4R1H945"/>